<organism evidence="2 3">
    <name type="scientific">Porphyra umbilicalis</name>
    <name type="common">Purple laver</name>
    <name type="synonym">Red alga</name>
    <dbReference type="NCBI Taxonomy" id="2786"/>
    <lineage>
        <taxon>Eukaryota</taxon>
        <taxon>Rhodophyta</taxon>
        <taxon>Bangiophyceae</taxon>
        <taxon>Bangiales</taxon>
        <taxon>Bangiaceae</taxon>
        <taxon>Porphyra</taxon>
    </lineage>
</organism>
<accession>A0A1X6NT36</accession>
<dbReference type="EMBL" id="KV919109">
    <property type="protein sequence ID" value="OSX71774.1"/>
    <property type="molecule type" value="Genomic_DNA"/>
</dbReference>
<dbReference type="AlphaFoldDB" id="A0A1X6NT36"/>
<evidence type="ECO:0000256" key="1">
    <source>
        <dbReference type="SAM" id="MobiDB-lite"/>
    </source>
</evidence>
<proteinExistence type="predicted"/>
<reference evidence="2 3" key="1">
    <citation type="submission" date="2017-03" db="EMBL/GenBank/DDBJ databases">
        <title>WGS assembly of Porphyra umbilicalis.</title>
        <authorList>
            <person name="Brawley S.H."/>
            <person name="Blouin N.A."/>
            <person name="Ficko-Blean E."/>
            <person name="Wheeler G.L."/>
            <person name="Lohr M."/>
            <person name="Goodson H.V."/>
            <person name="Jenkins J.W."/>
            <person name="Blaby-Haas C.E."/>
            <person name="Helliwell K.E."/>
            <person name="Chan C."/>
            <person name="Marriage T."/>
            <person name="Bhattacharya D."/>
            <person name="Klein A.S."/>
            <person name="Badis Y."/>
            <person name="Brodie J."/>
            <person name="Cao Y."/>
            <person name="Collen J."/>
            <person name="Dittami S.M."/>
            <person name="Gachon C.M."/>
            <person name="Green B.R."/>
            <person name="Karpowicz S."/>
            <person name="Kim J.W."/>
            <person name="Kudahl U."/>
            <person name="Lin S."/>
            <person name="Michel G."/>
            <person name="Mittag M."/>
            <person name="Olson B.J."/>
            <person name="Pangilinan J."/>
            <person name="Peng Y."/>
            <person name="Qiu H."/>
            <person name="Shu S."/>
            <person name="Singer J.T."/>
            <person name="Smith A.G."/>
            <person name="Sprecher B.N."/>
            <person name="Wagner V."/>
            <person name="Wang W."/>
            <person name="Wang Z.-Y."/>
            <person name="Yan J."/>
            <person name="Yarish C."/>
            <person name="Zoeuner-Riek S."/>
            <person name="Zhuang Y."/>
            <person name="Zou Y."/>
            <person name="Lindquist E.A."/>
            <person name="Grimwood J."/>
            <person name="Barry K."/>
            <person name="Rokhsar D.S."/>
            <person name="Schmutz J."/>
            <person name="Stiller J.W."/>
            <person name="Grossman A.R."/>
            <person name="Prochnik S.E."/>
        </authorList>
    </citation>
    <scope>NUCLEOTIDE SEQUENCE [LARGE SCALE GENOMIC DNA]</scope>
    <source>
        <strain evidence="2">4086291</strain>
    </source>
</reference>
<feature type="region of interest" description="Disordered" evidence="1">
    <location>
        <begin position="21"/>
        <end position="70"/>
    </location>
</feature>
<feature type="compositionally biased region" description="Low complexity" evidence="1">
    <location>
        <begin position="40"/>
        <end position="54"/>
    </location>
</feature>
<name>A0A1X6NT36_PORUM</name>
<sequence>MTTMLKAAALPPGWSCAGQPLAAREGGARSGGRRRRRWRASTAGASRAGSRGWSPLCKGGGTGSEAADCPGSRRAEVGKVVGRALRRRSAAVDDSDGQGRCVLTGPCSD</sequence>
<feature type="region of interest" description="Disordered" evidence="1">
    <location>
        <begin position="88"/>
        <end position="109"/>
    </location>
</feature>
<evidence type="ECO:0000313" key="2">
    <source>
        <dbReference type="EMBL" id="OSX71774.1"/>
    </source>
</evidence>
<keyword evidence="3" id="KW-1185">Reference proteome</keyword>
<protein>
    <submittedName>
        <fullName evidence="2">Uncharacterized protein</fullName>
    </submittedName>
</protein>
<gene>
    <name evidence="2" type="ORF">BU14_0502s0008</name>
</gene>
<evidence type="ECO:0000313" key="3">
    <source>
        <dbReference type="Proteomes" id="UP000218209"/>
    </source>
</evidence>
<dbReference type="Proteomes" id="UP000218209">
    <property type="component" value="Unassembled WGS sequence"/>
</dbReference>